<evidence type="ECO:0000256" key="1">
    <source>
        <dbReference type="SAM" id="Phobius"/>
    </source>
</evidence>
<accession>A0ABY8AZJ9</accession>
<keyword evidence="1" id="KW-0812">Transmembrane</keyword>
<keyword evidence="1" id="KW-0472">Membrane</keyword>
<dbReference type="RefSeq" id="WP_214684970.1">
    <property type="nucleotide sequence ID" value="NZ_CP109617.1"/>
</dbReference>
<feature type="transmembrane region" description="Helical" evidence="1">
    <location>
        <begin position="50"/>
        <end position="70"/>
    </location>
</feature>
<keyword evidence="1" id="KW-1133">Transmembrane helix</keyword>
<evidence type="ECO:0000313" key="2">
    <source>
        <dbReference type="EMBL" id="WED55230.1"/>
    </source>
</evidence>
<protein>
    <submittedName>
        <fullName evidence="2">Uncharacterized protein</fullName>
    </submittedName>
</protein>
<reference evidence="2 3" key="1">
    <citation type="submission" date="2022-10" db="EMBL/GenBank/DDBJ databases">
        <title>Complete genome sequence of Exiguobacterium profundum TSS-3 isolated from an extremely saline-alkaline spring located in Ixtapa, Chiapas-Mexico.</title>
        <authorList>
            <person name="Rincon-Rosales R."/>
            <person name="Rogel M.A."/>
            <person name="Rincon-Molina C.I."/>
            <person name="Guerrero G."/>
            <person name="Manzano-Gomez L.A."/>
            <person name="Lopez-Lopez A."/>
            <person name="Rincon Molina F.A."/>
            <person name="Martinez-Romero E."/>
        </authorList>
    </citation>
    <scope>NUCLEOTIDE SEQUENCE [LARGE SCALE GENOMIC DNA]</scope>
    <source>
        <strain evidence="2 3">TSS-3</strain>
    </source>
</reference>
<evidence type="ECO:0000313" key="3">
    <source>
        <dbReference type="Proteomes" id="UP001219957"/>
    </source>
</evidence>
<sequence length="133" mass="14674">MKWWWMVGGVVIASLLTINAQWYGNAATFGVPIGWIIMLLVLAQFRKPTSTPWAVSVGVMSVGVAILLSIPSYSLAEAEETLSKTYNDVEYMESVPTTGGEWNPFSPRVGYRFETESGDSILFIPDSGKTFEL</sequence>
<organism evidence="2 3">
    <name type="scientific">Exiguobacterium profundum</name>
    <dbReference type="NCBI Taxonomy" id="307643"/>
    <lineage>
        <taxon>Bacteria</taxon>
        <taxon>Bacillati</taxon>
        <taxon>Bacillota</taxon>
        <taxon>Bacilli</taxon>
        <taxon>Bacillales</taxon>
        <taxon>Bacillales Family XII. Incertae Sedis</taxon>
        <taxon>Exiguobacterium</taxon>
    </lineage>
</organism>
<dbReference type="Proteomes" id="UP001219957">
    <property type="component" value="Chromosome"/>
</dbReference>
<gene>
    <name evidence="2" type="ORF">OE059_14630</name>
</gene>
<proteinExistence type="predicted"/>
<dbReference type="EMBL" id="CP109617">
    <property type="protein sequence ID" value="WED55230.1"/>
    <property type="molecule type" value="Genomic_DNA"/>
</dbReference>
<name>A0ABY8AZJ9_9BACL</name>
<keyword evidence="3" id="KW-1185">Reference proteome</keyword>